<evidence type="ECO:0000313" key="15">
    <source>
        <dbReference type="Proteomes" id="UP000036959"/>
    </source>
</evidence>
<evidence type="ECO:0000256" key="3">
    <source>
        <dbReference type="ARBA" id="ARBA00011245"/>
    </source>
</evidence>
<dbReference type="PANTHER" id="PTHR10890">
    <property type="entry name" value="CYSTEINYL-TRNA SYNTHETASE"/>
    <property type="match status" value="1"/>
</dbReference>
<feature type="binding site" evidence="12">
    <location>
        <position position="244"/>
    </location>
    <ligand>
        <name>Zn(2+)</name>
        <dbReference type="ChEBI" id="CHEBI:29105"/>
    </ligand>
</feature>
<dbReference type="Proteomes" id="UP000036959">
    <property type="component" value="Unassembled WGS sequence"/>
</dbReference>
<dbReference type="SUPFAM" id="SSF52374">
    <property type="entry name" value="Nucleotidylyl transferase"/>
    <property type="match status" value="1"/>
</dbReference>
<evidence type="ECO:0000259" key="13">
    <source>
        <dbReference type="SMART" id="SM00840"/>
    </source>
</evidence>
<comment type="similarity">
    <text evidence="2 12">Belongs to the class-I aminoacyl-tRNA synthetase family.</text>
</comment>
<evidence type="ECO:0000256" key="8">
    <source>
        <dbReference type="ARBA" id="ARBA00022833"/>
    </source>
</evidence>
<evidence type="ECO:0000256" key="10">
    <source>
        <dbReference type="ARBA" id="ARBA00022917"/>
    </source>
</evidence>
<dbReference type="Pfam" id="PF01406">
    <property type="entry name" value="tRNA-synt_1e"/>
    <property type="match status" value="1"/>
</dbReference>
<dbReference type="InterPro" id="IPR024909">
    <property type="entry name" value="Cys-tRNA/MSH_ligase"/>
</dbReference>
<comment type="cofactor">
    <cofactor evidence="12">
        <name>Zn(2+)</name>
        <dbReference type="ChEBI" id="CHEBI:29105"/>
    </cofactor>
    <text evidence="12">Binds 1 zinc ion per subunit.</text>
</comment>
<keyword evidence="10 12" id="KW-0648">Protein biosynthesis</keyword>
<evidence type="ECO:0000256" key="2">
    <source>
        <dbReference type="ARBA" id="ARBA00005594"/>
    </source>
</evidence>
<dbReference type="CDD" id="cd00672">
    <property type="entry name" value="CysRS_core"/>
    <property type="match status" value="1"/>
</dbReference>
<dbReference type="HAMAP" id="MF_00041">
    <property type="entry name" value="Cys_tRNA_synth"/>
    <property type="match status" value="1"/>
</dbReference>
<keyword evidence="4 12" id="KW-0963">Cytoplasm</keyword>
<evidence type="ECO:0000256" key="1">
    <source>
        <dbReference type="ARBA" id="ARBA00004496"/>
    </source>
</evidence>
<dbReference type="NCBIfam" id="TIGR00435">
    <property type="entry name" value="cysS"/>
    <property type="match status" value="1"/>
</dbReference>
<comment type="caution">
    <text evidence="12">Lacks conserved residue(s) required for the propagation of feature annotation.</text>
</comment>
<accession>A0A0L0MA94</accession>
<keyword evidence="15" id="KW-1185">Reference proteome</keyword>
<dbReference type="PATRIC" id="fig|242163.4.peg.759"/>
<dbReference type="GO" id="GO:0006423">
    <property type="term" value="P:cysteinyl-tRNA aminoacylation"/>
    <property type="evidence" value="ECO:0007669"/>
    <property type="project" value="UniProtKB-UniRule"/>
</dbReference>
<evidence type="ECO:0000256" key="9">
    <source>
        <dbReference type="ARBA" id="ARBA00022840"/>
    </source>
</evidence>
<evidence type="ECO:0000256" key="6">
    <source>
        <dbReference type="ARBA" id="ARBA00022723"/>
    </source>
</evidence>
<keyword evidence="6 12" id="KW-0479">Metal-binding</keyword>
<evidence type="ECO:0000256" key="11">
    <source>
        <dbReference type="ARBA" id="ARBA00023146"/>
    </source>
</evidence>
<feature type="binding site" evidence="12">
    <location>
        <position position="280"/>
    </location>
    <ligand>
        <name>ATP</name>
        <dbReference type="ChEBI" id="CHEBI:30616"/>
    </ligand>
</feature>
<evidence type="ECO:0000313" key="14">
    <source>
        <dbReference type="EMBL" id="KND59597.1"/>
    </source>
</evidence>
<feature type="binding site" evidence="12">
    <location>
        <position position="39"/>
    </location>
    <ligand>
        <name>Zn(2+)</name>
        <dbReference type="ChEBI" id="CHEBI:29105"/>
    </ligand>
</feature>
<evidence type="ECO:0000256" key="5">
    <source>
        <dbReference type="ARBA" id="ARBA00022598"/>
    </source>
</evidence>
<dbReference type="RefSeq" id="WP_050454559.1">
    <property type="nucleotide sequence ID" value="NZ_LFJJ01000116.1"/>
</dbReference>
<keyword evidence="7 12" id="KW-0547">Nucleotide-binding</keyword>
<keyword evidence="9 12" id="KW-0067">ATP-binding</keyword>
<dbReference type="InterPro" id="IPR015803">
    <property type="entry name" value="Cys-tRNA-ligase"/>
</dbReference>
<gene>
    <name evidence="12" type="primary">cysS</name>
    <name evidence="14" type="ORF">BVER_01215</name>
</gene>
<keyword evidence="5 12" id="KW-0436">Ligase</keyword>
<comment type="subcellular location">
    <subcellularLocation>
        <location evidence="1 12">Cytoplasm</location>
    </subcellularLocation>
</comment>
<dbReference type="GO" id="GO:0005524">
    <property type="term" value="F:ATP binding"/>
    <property type="evidence" value="ECO:0007669"/>
    <property type="project" value="UniProtKB-UniRule"/>
</dbReference>
<dbReference type="AlphaFoldDB" id="A0A0L0MA94"/>
<dbReference type="EMBL" id="LFJJ01000116">
    <property type="protein sequence ID" value="KND59597.1"/>
    <property type="molecule type" value="Genomic_DNA"/>
</dbReference>
<feature type="binding site" evidence="12">
    <location>
        <position position="219"/>
    </location>
    <ligand>
        <name>Zn(2+)</name>
        <dbReference type="ChEBI" id="CHEBI:29105"/>
    </ligand>
</feature>
<dbReference type="SMART" id="SM00840">
    <property type="entry name" value="DALR_2"/>
    <property type="match status" value="1"/>
</dbReference>
<dbReference type="InterPro" id="IPR032678">
    <property type="entry name" value="tRNA-synt_1_cat_dom"/>
</dbReference>
<dbReference type="EC" id="6.1.1.16" evidence="12"/>
<name>A0A0L0MA94_9BURK</name>
<feature type="domain" description="Cysteinyl-tRNA synthetase class Ia DALR" evidence="13">
    <location>
        <begin position="348"/>
        <end position="406"/>
    </location>
</feature>
<dbReference type="Gene3D" id="1.20.120.1910">
    <property type="entry name" value="Cysteine-tRNA ligase, C-terminal anti-codon recognition domain"/>
    <property type="match status" value="1"/>
</dbReference>
<dbReference type="SUPFAM" id="SSF47323">
    <property type="entry name" value="Anticodon-binding domain of a subclass of class I aminoacyl-tRNA synthetases"/>
    <property type="match status" value="1"/>
</dbReference>
<dbReference type="OrthoDB" id="9815130at2"/>
<dbReference type="InterPro" id="IPR014729">
    <property type="entry name" value="Rossmann-like_a/b/a_fold"/>
</dbReference>
<comment type="caution">
    <text evidence="14">The sequence shown here is derived from an EMBL/GenBank/DDBJ whole genome shotgun (WGS) entry which is preliminary data.</text>
</comment>
<reference evidence="15" key="1">
    <citation type="submission" date="2015-06" db="EMBL/GenBank/DDBJ databases">
        <title>Comparative genomics of Burkholderia leaf nodule symbionts.</title>
        <authorList>
            <person name="Carlier A."/>
            <person name="Eberl L."/>
            <person name="Pinto-Carbo M."/>
        </authorList>
    </citation>
    <scope>NUCLEOTIDE SEQUENCE [LARGE SCALE GENOMIC DNA]</scope>
    <source>
        <strain evidence="15">UZHbot4</strain>
    </source>
</reference>
<comment type="subunit">
    <text evidence="3 12">Monomer.</text>
</comment>
<dbReference type="InterPro" id="IPR009080">
    <property type="entry name" value="tRNAsynth_Ia_anticodon-bd"/>
</dbReference>
<feature type="binding site" evidence="12">
    <location>
        <position position="248"/>
    </location>
    <ligand>
        <name>Zn(2+)</name>
        <dbReference type="ChEBI" id="CHEBI:29105"/>
    </ligand>
</feature>
<organism evidence="14 15">
    <name type="scientific">Candidatus Burkholderia verschuerenii</name>
    <dbReference type="NCBI Taxonomy" id="242163"/>
    <lineage>
        <taxon>Bacteria</taxon>
        <taxon>Pseudomonadati</taxon>
        <taxon>Pseudomonadota</taxon>
        <taxon>Betaproteobacteria</taxon>
        <taxon>Burkholderiales</taxon>
        <taxon>Burkholderiaceae</taxon>
        <taxon>Burkholderia</taxon>
    </lineage>
</organism>
<dbReference type="GO" id="GO:0004817">
    <property type="term" value="F:cysteine-tRNA ligase activity"/>
    <property type="evidence" value="ECO:0007669"/>
    <property type="project" value="UniProtKB-UniRule"/>
</dbReference>
<dbReference type="PANTHER" id="PTHR10890:SF3">
    <property type="entry name" value="CYSTEINE--TRNA LIGASE, CYTOPLASMIC"/>
    <property type="match status" value="1"/>
</dbReference>
<sequence>MILTGLTRKAPPIVLYNTLTRAREPLHTERPDRVTMYVCGPTVYNFAHIGDARPAVVFDVLARLLRHDYARLIYARNFTDVDDKINAAAVASGLPIGAVTARYIEAYQADMHALGVVPPDVELRVTEHIPDIIALIQALIARGHAYIAQAHVLFDVASWPDYGQLSGRRPEDMLAVARVEVAPYKRNPLDFVLWKPSTPDLPGWSSPWGRGRPGWHVECSAMIGRHIGGTLDIHGGGQDLIFPHHENEIAQGSGAQDGALYCRTWVHNSFVTVDGQKMSKSLGNVLLVRDLLDRVPGEAIRLALLATHYRKPLDWNDRRLSQARQTLQRWYALLARIVPREEVEPDARLPSALRDDLNVPQAIVRLHELAITATHASGAEASPASGQLRASAAMLGLLQAPPSSILPALEQTTRTSHAAPLSTDRIAELVALRDEARREGHYAQADAVRTELDAAGVTLSDTAGGTHWQFHDERTP</sequence>
<keyword evidence="11 12" id="KW-0030">Aminoacyl-tRNA synthetase</keyword>
<dbReference type="GO" id="GO:0005829">
    <property type="term" value="C:cytosol"/>
    <property type="evidence" value="ECO:0007669"/>
    <property type="project" value="TreeGrafter"/>
</dbReference>
<feature type="short sequence motif" description="'KMSKS' region" evidence="12">
    <location>
        <begin position="277"/>
        <end position="281"/>
    </location>
</feature>
<protein>
    <recommendedName>
        <fullName evidence="12">Cysteine--tRNA ligase</fullName>
        <ecNumber evidence="12">6.1.1.16</ecNumber>
    </recommendedName>
    <alternativeName>
        <fullName evidence="12">Cysteinyl-tRNA synthetase</fullName>
        <shortName evidence="12">CysRS</shortName>
    </alternativeName>
</protein>
<dbReference type="GO" id="GO:0008270">
    <property type="term" value="F:zinc ion binding"/>
    <property type="evidence" value="ECO:0007669"/>
    <property type="project" value="UniProtKB-UniRule"/>
</dbReference>
<dbReference type="Gene3D" id="3.40.50.620">
    <property type="entry name" value="HUPs"/>
    <property type="match status" value="1"/>
</dbReference>
<comment type="catalytic activity">
    <reaction evidence="12">
        <text>tRNA(Cys) + L-cysteine + ATP = L-cysteinyl-tRNA(Cys) + AMP + diphosphate</text>
        <dbReference type="Rhea" id="RHEA:17773"/>
        <dbReference type="Rhea" id="RHEA-COMP:9661"/>
        <dbReference type="Rhea" id="RHEA-COMP:9679"/>
        <dbReference type="ChEBI" id="CHEBI:30616"/>
        <dbReference type="ChEBI" id="CHEBI:33019"/>
        <dbReference type="ChEBI" id="CHEBI:35235"/>
        <dbReference type="ChEBI" id="CHEBI:78442"/>
        <dbReference type="ChEBI" id="CHEBI:78517"/>
        <dbReference type="ChEBI" id="CHEBI:456215"/>
        <dbReference type="EC" id="6.1.1.16"/>
    </reaction>
</comment>
<dbReference type="InterPro" id="IPR015273">
    <property type="entry name" value="Cys-tRNA-synt_Ia_DALR"/>
</dbReference>
<evidence type="ECO:0000256" key="7">
    <source>
        <dbReference type="ARBA" id="ARBA00022741"/>
    </source>
</evidence>
<proteinExistence type="inferred from homology"/>
<dbReference type="PRINTS" id="PR00983">
    <property type="entry name" value="TRNASYNTHCYS"/>
</dbReference>
<evidence type="ECO:0000256" key="4">
    <source>
        <dbReference type="ARBA" id="ARBA00022490"/>
    </source>
</evidence>
<evidence type="ECO:0000256" key="12">
    <source>
        <dbReference type="HAMAP-Rule" id="MF_00041"/>
    </source>
</evidence>
<keyword evidence="8 12" id="KW-0862">Zinc</keyword>